<accession>A0A6J5M0I6</accession>
<evidence type="ECO:0000256" key="1">
    <source>
        <dbReference type="SAM" id="MobiDB-lite"/>
    </source>
</evidence>
<proteinExistence type="predicted"/>
<gene>
    <name evidence="2" type="ORF">UFOVP404_46</name>
</gene>
<evidence type="ECO:0000313" key="2">
    <source>
        <dbReference type="EMBL" id="CAB4140314.1"/>
    </source>
</evidence>
<dbReference type="EMBL" id="LR796377">
    <property type="protein sequence ID" value="CAB4140314.1"/>
    <property type="molecule type" value="Genomic_DNA"/>
</dbReference>
<organism evidence="2">
    <name type="scientific">uncultured Caudovirales phage</name>
    <dbReference type="NCBI Taxonomy" id="2100421"/>
    <lineage>
        <taxon>Viruses</taxon>
        <taxon>Duplodnaviria</taxon>
        <taxon>Heunggongvirae</taxon>
        <taxon>Uroviricota</taxon>
        <taxon>Caudoviricetes</taxon>
        <taxon>Peduoviridae</taxon>
        <taxon>Maltschvirus</taxon>
        <taxon>Maltschvirus maltsch</taxon>
    </lineage>
</organism>
<protein>
    <submittedName>
        <fullName evidence="2">Uncharacterized protein</fullName>
    </submittedName>
</protein>
<sequence length="282" mass="31491">MAASSPDQARAEQAAKDKANANKTNLGRDQKNSLESNFGGSQPKYFLDFDPSGRVRILQTLVGGETEQRFLVINPDGINYSFANKTQITKAIRNLYKNKKEALRKQLFDLGYLTEREFNTRSEAALNSGVLSAANEFTTEIVDAYTVEGVSKFPTFDKWLSGRPAAGGDGGKKDLPIRDIELIDRDVVEAMVKDFYMEELQKEVDPEIIKAKTDRAMKRIKEGSLTTIKEGSKEVTRTTTPRFSQAELQAELGKEIPVENKLDYNQAQSINFISFLAGMEGR</sequence>
<feature type="compositionally biased region" description="Basic and acidic residues" evidence="1">
    <location>
        <begin position="9"/>
        <end position="32"/>
    </location>
</feature>
<name>A0A6J5M0I6_9CAUD</name>
<feature type="region of interest" description="Disordered" evidence="1">
    <location>
        <begin position="1"/>
        <end position="39"/>
    </location>
</feature>
<reference evidence="2" key="1">
    <citation type="submission" date="2020-04" db="EMBL/GenBank/DDBJ databases">
        <authorList>
            <person name="Chiriac C."/>
            <person name="Salcher M."/>
            <person name="Ghai R."/>
            <person name="Kavagutti S V."/>
        </authorList>
    </citation>
    <scope>NUCLEOTIDE SEQUENCE</scope>
</reference>